<proteinExistence type="predicted"/>
<gene>
    <name evidence="2" type="primary">83</name>
    <name evidence="2" type="ORF">SEA_AMOCHICK_83</name>
</gene>
<feature type="region of interest" description="Disordered" evidence="1">
    <location>
        <begin position="139"/>
        <end position="171"/>
    </location>
</feature>
<sequence>MTDHDAIRYCTESHIHTTTAIAEGDYDRCGECGGVLRGDDPRLATDDTGDTGVFDATTPPGITQLPAVTTSMTPAQFKEWLAADGTLFMVILPANRTFVIKVPAPQHEFFVAMMQQIRFALGPEVQAVRMNVVSGDPAAADGTATEAPDWAKPADNIARPSGEQEQPPTRHEYRDDIRHTVQHDIAGYAHVDIDGPQLHSVTCTCGHTATGDTRHDAYRSHNTHALHPEA</sequence>
<protein>
    <submittedName>
        <fullName evidence="2">Uncharacterized protein</fullName>
    </submittedName>
</protein>
<organism evidence="2 3">
    <name type="scientific">Mycobacterium phage Amochick</name>
    <dbReference type="NCBI Taxonomy" id="2301540"/>
    <lineage>
        <taxon>Viruses</taxon>
        <taxon>Duplodnaviria</taxon>
        <taxon>Heunggongvirae</taxon>
        <taxon>Uroviricota</taxon>
        <taxon>Caudoviricetes</taxon>
        <taxon>Gilesvirus</taxon>
        <taxon>Gilesvirus giles</taxon>
    </lineage>
</organism>
<name>A0A385D080_9CAUD</name>
<reference evidence="3" key="1">
    <citation type="submission" date="2018-07" db="EMBL/GenBank/DDBJ databases">
        <authorList>
            <person name="Franco M."/>
            <person name="Long C.G."/>
            <person name="Nyagwencha E."/>
            <person name="Ho K.T."/>
            <person name="Hamzaoui H.B."/>
            <person name="Dickel M."/>
            <person name="Carrell M."/>
            <person name="Graham J."/>
            <person name="Kirkpatrick B.L."/>
            <person name="Twichell C.M."/>
            <person name="Lawson J.N."/>
            <person name="Warner M.H."/>
            <person name="Garlena R.A."/>
            <person name="Russell D.A."/>
            <person name="Pope W.H."/>
            <person name="Jacobs-Sera D."/>
            <person name="Hatfull G.F."/>
        </authorList>
    </citation>
    <scope>NUCLEOTIDE SEQUENCE [LARGE SCALE GENOMIC DNA]</scope>
</reference>
<accession>A0A385D080</accession>
<evidence type="ECO:0000256" key="1">
    <source>
        <dbReference type="SAM" id="MobiDB-lite"/>
    </source>
</evidence>
<evidence type="ECO:0000313" key="2">
    <source>
        <dbReference type="EMBL" id="AXQ51510.1"/>
    </source>
</evidence>
<dbReference type="EMBL" id="MH697577">
    <property type="protein sequence ID" value="AXQ51510.1"/>
    <property type="molecule type" value="Genomic_DNA"/>
</dbReference>
<dbReference type="Proteomes" id="UP000263445">
    <property type="component" value="Segment"/>
</dbReference>
<evidence type="ECO:0000313" key="3">
    <source>
        <dbReference type="Proteomes" id="UP000263445"/>
    </source>
</evidence>